<protein>
    <submittedName>
        <fullName evidence="1">Uncharacterized protein</fullName>
    </submittedName>
</protein>
<accession>A0A0C3KI76</accession>
<gene>
    <name evidence="1" type="ORF">M404DRAFT_310770</name>
</gene>
<dbReference type="EMBL" id="KN831955">
    <property type="protein sequence ID" value="KIO09307.1"/>
    <property type="molecule type" value="Genomic_DNA"/>
</dbReference>
<proteinExistence type="predicted"/>
<sequence>MQKLDHHRRCPSWGQRADPPAQCISQFNRKNDGVTRRLLERHGCQRQRTRRLFLLKEWPLGTCSFGLNDFEYRGEVEQIIGLPRGKSPVSGED</sequence>
<evidence type="ECO:0000313" key="1">
    <source>
        <dbReference type="EMBL" id="KIO09307.1"/>
    </source>
</evidence>
<dbReference type="Proteomes" id="UP000054217">
    <property type="component" value="Unassembled WGS sequence"/>
</dbReference>
<name>A0A0C3KI76_PISTI</name>
<organism evidence="1 2">
    <name type="scientific">Pisolithus tinctorius Marx 270</name>
    <dbReference type="NCBI Taxonomy" id="870435"/>
    <lineage>
        <taxon>Eukaryota</taxon>
        <taxon>Fungi</taxon>
        <taxon>Dikarya</taxon>
        <taxon>Basidiomycota</taxon>
        <taxon>Agaricomycotina</taxon>
        <taxon>Agaricomycetes</taxon>
        <taxon>Agaricomycetidae</taxon>
        <taxon>Boletales</taxon>
        <taxon>Sclerodermatineae</taxon>
        <taxon>Pisolithaceae</taxon>
        <taxon>Pisolithus</taxon>
    </lineage>
</organism>
<dbReference type="HOGENOM" id="CLU_2400561_0_0_1"/>
<keyword evidence="2" id="KW-1185">Reference proteome</keyword>
<dbReference type="InParanoid" id="A0A0C3KI76"/>
<dbReference type="AlphaFoldDB" id="A0A0C3KI76"/>
<reference evidence="2" key="2">
    <citation type="submission" date="2015-01" db="EMBL/GenBank/DDBJ databases">
        <title>Evolutionary Origins and Diversification of the Mycorrhizal Mutualists.</title>
        <authorList>
            <consortium name="DOE Joint Genome Institute"/>
            <consortium name="Mycorrhizal Genomics Consortium"/>
            <person name="Kohler A."/>
            <person name="Kuo A."/>
            <person name="Nagy L.G."/>
            <person name="Floudas D."/>
            <person name="Copeland A."/>
            <person name="Barry K.W."/>
            <person name="Cichocki N."/>
            <person name="Veneault-Fourrey C."/>
            <person name="LaButti K."/>
            <person name="Lindquist E.A."/>
            <person name="Lipzen A."/>
            <person name="Lundell T."/>
            <person name="Morin E."/>
            <person name="Murat C."/>
            <person name="Riley R."/>
            <person name="Ohm R."/>
            <person name="Sun H."/>
            <person name="Tunlid A."/>
            <person name="Henrissat B."/>
            <person name="Grigoriev I.V."/>
            <person name="Hibbett D.S."/>
            <person name="Martin F."/>
        </authorList>
    </citation>
    <scope>NUCLEOTIDE SEQUENCE [LARGE SCALE GENOMIC DNA]</scope>
    <source>
        <strain evidence="2">Marx 270</strain>
    </source>
</reference>
<reference evidence="1 2" key="1">
    <citation type="submission" date="2014-04" db="EMBL/GenBank/DDBJ databases">
        <authorList>
            <consortium name="DOE Joint Genome Institute"/>
            <person name="Kuo A."/>
            <person name="Kohler A."/>
            <person name="Costa M.D."/>
            <person name="Nagy L.G."/>
            <person name="Floudas D."/>
            <person name="Copeland A."/>
            <person name="Barry K.W."/>
            <person name="Cichocki N."/>
            <person name="Veneault-Fourrey C."/>
            <person name="LaButti K."/>
            <person name="Lindquist E.A."/>
            <person name="Lipzen A."/>
            <person name="Lundell T."/>
            <person name="Morin E."/>
            <person name="Murat C."/>
            <person name="Sun H."/>
            <person name="Tunlid A."/>
            <person name="Henrissat B."/>
            <person name="Grigoriev I.V."/>
            <person name="Hibbett D.S."/>
            <person name="Martin F."/>
            <person name="Nordberg H.P."/>
            <person name="Cantor M.N."/>
            <person name="Hua S.X."/>
        </authorList>
    </citation>
    <scope>NUCLEOTIDE SEQUENCE [LARGE SCALE GENOMIC DNA]</scope>
    <source>
        <strain evidence="1 2">Marx 270</strain>
    </source>
</reference>
<evidence type="ECO:0000313" key="2">
    <source>
        <dbReference type="Proteomes" id="UP000054217"/>
    </source>
</evidence>